<reference evidence="6" key="1">
    <citation type="submission" date="2016-10" db="EMBL/GenBank/DDBJ databases">
        <authorList>
            <person name="Varghese N."/>
            <person name="Submissions S."/>
        </authorList>
    </citation>
    <scope>NUCLEOTIDE SEQUENCE [LARGE SCALE GENOMIC DNA]</scope>
    <source>
        <strain evidence="6">ATCC 25963</strain>
    </source>
</reference>
<organism evidence="5 6">
    <name type="scientific">Nannocystis exedens</name>
    <dbReference type="NCBI Taxonomy" id="54"/>
    <lineage>
        <taxon>Bacteria</taxon>
        <taxon>Pseudomonadati</taxon>
        <taxon>Myxococcota</taxon>
        <taxon>Polyangia</taxon>
        <taxon>Nannocystales</taxon>
        <taxon>Nannocystaceae</taxon>
        <taxon>Nannocystis</taxon>
    </lineage>
</organism>
<evidence type="ECO:0000313" key="6">
    <source>
        <dbReference type="Proteomes" id="UP000199400"/>
    </source>
</evidence>
<evidence type="ECO:0000256" key="2">
    <source>
        <dbReference type="ARBA" id="ARBA00038825"/>
    </source>
</evidence>
<dbReference type="PANTHER" id="PTHR10668:SF103">
    <property type="entry name" value="PYRIDINE NUCLEOTIDE-DISULFIDE OXIDOREDUCTASE DOMAIN-CONTAINING PROTEIN 2"/>
    <property type="match status" value="1"/>
</dbReference>
<dbReference type="Proteomes" id="UP000199400">
    <property type="component" value="Unassembled WGS sequence"/>
</dbReference>
<evidence type="ECO:0000259" key="4">
    <source>
        <dbReference type="Pfam" id="PF01593"/>
    </source>
</evidence>
<dbReference type="InterPro" id="IPR002937">
    <property type="entry name" value="Amino_oxidase"/>
</dbReference>
<feature type="domain" description="Amine oxidase" evidence="4">
    <location>
        <begin position="16"/>
        <end position="291"/>
    </location>
</feature>
<dbReference type="Gene3D" id="3.50.50.60">
    <property type="entry name" value="FAD/NAD(P)-binding domain"/>
    <property type="match status" value="2"/>
</dbReference>
<dbReference type="InterPro" id="IPR036188">
    <property type="entry name" value="FAD/NAD-bd_sf"/>
</dbReference>
<gene>
    <name evidence="5" type="ORF">SAMN02745121_05179</name>
</gene>
<evidence type="ECO:0000256" key="3">
    <source>
        <dbReference type="ARBA" id="ARBA00040298"/>
    </source>
</evidence>
<dbReference type="RefSeq" id="WP_211302359.1">
    <property type="nucleotide sequence ID" value="NZ_FOMX01000017.1"/>
</dbReference>
<dbReference type="GO" id="GO:0016491">
    <property type="term" value="F:oxidoreductase activity"/>
    <property type="evidence" value="ECO:0007669"/>
    <property type="project" value="InterPro"/>
</dbReference>
<dbReference type="AlphaFoldDB" id="A0A1I2CK31"/>
<proteinExistence type="predicted"/>
<dbReference type="Pfam" id="PF01593">
    <property type="entry name" value="Amino_oxidase"/>
    <property type="match status" value="1"/>
</dbReference>
<evidence type="ECO:0000256" key="1">
    <source>
        <dbReference type="ARBA" id="ARBA00037217"/>
    </source>
</evidence>
<protein>
    <recommendedName>
        <fullName evidence="3">Pyridine nucleotide-disulfide oxidoreductase domain-containing protein 2</fullName>
    </recommendedName>
</protein>
<name>A0A1I2CK31_9BACT</name>
<dbReference type="SUPFAM" id="SSF51905">
    <property type="entry name" value="FAD/NAD(P)-binding domain"/>
    <property type="match status" value="1"/>
</dbReference>
<keyword evidence="6" id="KW-1185">Reference proteome</keyword>
<comment type="subunit">
    <text evidence="2">Interacts with COX5B; this interaction may contribute to localize PYROXD2 to the inner face of the inner mitochondrial membrane.</text>
</comment>
<sequence length="516" mass="56747">MKTDTDVIVVGAGHNGLVAALLLARRGLRVRVLEEREVVGGAVRTEKPFARAPDLAISTGAYLLGLMQPELLQITGVDLPLRRRDPHYFLPTTDGRYLLLGSDAEETRRQYAAFSSEADWHADQAMQAELAQLREDLAPSWFHEPLSLEDTAERYVRKSLRQVFVDLCRKPVGEYIDRFPFKSDLIRAMYASTDGFTGVYGTWDTPGTGMNFLVHNMCRLPGAGGTWMLVEGGMGTVTQKFAAAARAAGAVIETSCGVQQILVENGTAVGVLTSKGEELRARVVLVGADPFRMRDLAGRDNFPADYNARLDAMRRDGTSLKVNLALKGLPQFTCLPVDRGQYGPTIHLLPDEEVVIRSFDEAFRAVQAGQLPDFPVIDWYIHTTVDPTMRDKDGHHNSALFVSWVPYELAGTTWEQEESRYVQHLLSICDRFAPGTSDLVVDTFVLHPQKIERHFGITRGHILHVDNTYGFDQRVPYRQPIAGLYAASAGTHPGGGVIGCGGHNAAMAALKDLGLG</sequence>
<dbReference type="EMBL" id="FOMX01000017">
    <property type="protein sequence ID" value="SFE68505.1"/>
    <property type="molecule type" value="Genomic_DNA"/>
</dbReference>
<evidence type="ECO:0000313" key="5">
    <source>
        <dbReference type="EMBL" id="SFE68505.1"/>
    </source>
</evidence>
<comment type="function">
    <text evidence="1">Probable oxidoreductase that may play a role as regulator of mitochondrial function.</text>
</comment>
<dbReference type="STRING" id="54.SAMN02745121_05179"/>
<accession>A0A1I2CK31</accession>
<dbReference type="PANTHER" id="PTHR10668">
    <property type="entry name" value="PHYTOENE DEHYDROGENASE"/>
    <property type="match status" value="1"/>
</dbReference>